<proteinExistence type="predicted"/>
<reference evidence="1" key="1">
    <citation type="submission" date="2018-02" db="EMBL/GenBank/DDBJ databases">
        <title>Rhizophora mucronata_Transcriptome.</title>
        <authorList>
            <person name="Meera S.P."/>
            <person name="Sreeshan A."/>
            <person name="Augustine A."/>
        </authorList>
    </citation>
    <scope>NUCLEOTIDE SEQUENCE</scope>
    <source>
        <tissue evidence="1">Leaf</tissue>
    </source>
</reference>
<protein>
    <submittedName>
        <fullName evidence="1">Uncharacterized protein</fullName>
    </submittedName>
</protein>
<evidence type="ECO:0000313" key="1">
    <source>
        <dbReference type="EMBL" id="MBX30799.1"/>
    </source>
</evidence>
<name>A0A2P2MKP9_RHIMU</name>
<dbReference type="AlphaFoldDB" id="A0A2P2MKP9"/>
<organism evidence="1">
    <name type="scientific">Rhizophora mucronata</name>
    <name type="common">Asiatic mangrove</name>
    <dbReference type="NCBI Taxonomy" id="61149"/>
    <lineage>
        <taxon>Eukaryota</taxon>
        <taxon>Viridiplantae</taxon>
        <taxon>Streptophyta</taxon>
        <taxon>Embryophyta</taxon>
        <taxon>Tracheophyta</taxon>
        <taxon>Spermatophyta</taxon>
        <taxon>Magnoliopsida</taxon>
        <taxon>eudicotyledons</taxon>
        <taxon>Gunneridae</taxon>
        <taxon>Pentapetalae</taxon>
        <taxon>rosids</taxon>
        <taxon>fabids</taxon>
        <taxon>Malpighiales</taxon>
        <taxon>Rhizophoraceae</taxon>
        <taxon>Rhizophora</taxon>
    </lineage>
</organism>
<accession>A0A2P2MKP9</accession>
<sequence length="89" mass="10448">MSSFEQDGSKQLLWTLLSLFSRLDRHARDYYRKKLQLPLLLKLPGSKTNPHPRELAMQREIQWAGQNLRRGLKGKGVHPLCPHIYKSIR</sequence>
<dbReference type="EMBL" id="GGEC01050315">
    <property type="protein sequence ID" value="MBX30799.1"/>
    <property type="molecule type" value="Transcribed_RNA"/>
</dbReference>